<evidence type="ECO:0000256" key="1">
    <source>
        <dbReference type="ARBA" id="ARBA00022603"/>
    </source>
</evidence>
<dbReference type="InterPro" id="IPR029063">
    <property type="entry name" value="SAM-dependent_MTases_sf"/>
</dbReference>
<dbReference type="GO" id="GO:0032259">
    <property type="term" value="P:methylation"/>
    <property type="evidence" value="ECO:0007669"/>
    <property type="project" value="UniProtKB-KW"/>
</dbReference>
<dbReference type="KEGG" id="mpd:MCP_2249"/>
<reference evidence="5 6" key="2">
    <citation type="journal article" date="2008" name="Int. J. Syst. Evol. Microbiol.">
        <title>Methanocella paludicola gen. nov., sp. nov., a methane-producing archaeon, the first isolate of the lineage 'Rice Cluster I', and proposal of the new archaeal order Methanocellales ord. nov.</title>
        <authorList>
            <person name="Sakai S."/>
            <person name="Imachi H."/>
            <person name="Hanada S."/>
            <person name="Ohashi A."/>
            <person name="Harada H."/>
            <person name="Kamagata Y."/>
        </authorList>
    </citation>
    <scope>NUCLEOTIDE SEQUENCE [LARGE SCALE GENOMIC DNA]</scope>
    <source>
        <strain evidence="6">DSM 17711 / JCM 13418 / NBRC 101707 / SANAE</strain>
    </source>
</reference>
<dbReference type="STRING" id="304371.MCP_2249"/>
<gene>
    <name evidence="5" type="ordered locus">MCP_2249</name>
</gene>
<feature type="domain" description="Methyltransferase" evidence="4">
    <location>
        <begin position="52"/>
        <end position="133"/>
    </location>
</feature>
<dbReference type="PANTHER" id="PTHR43464">
    <property type="entry name" value="METHYLTRANSFERASE"/>
    <property type="match status" value="1"/>
</dbReference>
<dbReference type="OrthoDB" id="1018at2157"/>
<keyword evidence="2" id="KW-0808">Transferase</keyword>
<evidence type="ECO:0000256" key="3">
    <source>
        <dbReference type="ARBA" id="ARBA00022691"/>
    </source>
</evidence>
<dbReference type="Proteomes" id="UP000001882">
    <property type="component" value="Chromosome"/>
</dbReference>
<accession>D1Z0U9</accession>
<evidence type="ECO:0000313" key="6">
    <source>
        <dbReference type="Proteomes" id="UP000001882"/>
    </source>
</evidence>
<dbReference type="InParanoid" id="D1Z0U9"/>
<dbReference type="GeneID" id="8682685"/>
<evidence type="ECO:0000313" key="5">
    <source>
        <dbReference type="EMBL" id="BAI62321.1"/>
    </source>
</evidence>
<organism evidence="5 6">
    <name type="scientific">Methanocella paludicola (strain DSM 17711 / JCM 13418 / NBRC 101707 / SANAE)</name>
    <dbReference type="NCBI Taxonomy" id="304371"/>
    <lineage>
        <taxon>Archaea</taxon>
        <taxon>Methanobacteriati</taxon>
        <taxon>Methanobacteriota</taxon>
        <taxon>Stenosarchaea group</taxon>
        <taxon>Methanomicrobia</taxon>
        <taxon>Methanocellales</taxon>
        <taxon>Methanocellaceae</taxon>
        <taxon>Methanocella</taxon>
    </lineage>
</organism>
<dbReference type="CDD" id="cd02440">
    <property type="entry name" value="AdoMet_MTases"/>
    <property type="match status" value="1"/>
</dbReference>
<proteinExistence type="predicted"/>
<dbReference type="AlphaFoldDB" id="D1Z0U9"/>
<protein>
    <recommendedName>
        <fullName evidence="4">Methyltransferase domain-containing protein</fullName>
    </recommendedName>
</protein>
<evidence type="ECO:0000256" key="2">
    <source>
        <dbReference type="ARBA" id="ARBA00022679"/>
    </source>
</evidence>
<dbReference type="Pfam" id="PF13649">
    <property type="entry name" value="Methyltransf_25"/>
    <property type="match status" value="1"/>
</dbReference>
<reference evidence="6" key="3">
    <citation type="journal article" date="2011" name="PLoS ONE">
        <title>Genome sequence of a mesophilic hydrogenotrophic methanogen Methanocella paludicola, the first cultivated representative of the order Methanocellales.</title>
        <authorList>
            <person name="Sakai S."/>
            <person name="Takaki Y."/>
            <person name="Shimamura S."/>
            <person name="Sekine M."/>
            <person name="Tajima T."/>
            <person name="Kosugi H."/>
            <person name="Ichikawa N."/>
            <person name="Tasumi E."/>
            <person name="Hiraki A.T."/>
            <person name="Shimizu A."/>
            <person name="Kato Y."/>
            <person name="Nishiko R."/>
            <person name="Mori K."/>
            <person name="Fujita N."/>
            <person name="Imachi H."/>
            <person name="Takai K."/>
        </authorList>
    </citation>
    <scope>NUCLEOTIDE SEQUENCE [LARGE SCALE GENOMIC DNA]</scope>
    <source>
        <strain evidence="6">DSM 17711 / JCM 13418 / NBRC 101707 / SANAE</strain>
    </source>
</reference>
<sequence>MKPADRDILKNYYGDKLKTYGHDTRSLGWIPGARDVRFGALTAIGDLQGCSVLDVGCGFGDLYGYLCRRGINVDYTGIDINPDFIRIAREAYPDARFMVADFEEDDIGGDFDWAFAAGIFTIKISDNRRFIKNTLNKMFKVCNRGLAADFLSPSALGNDAYWQCPPEDVLKFCRSLSKRAVLRADYMSTEYCIYLYKDDMADERNVFESNEKM</sequence>
<dbReference type="RefSeq" id="WP_012900995.1">
    <property type="nucleotide sequence ID" value="NC_013665.1"/>
</dbReference>
<dbReference type="GO" id="GO:0008168">
    <property type="term" value="F:methyltransferase activity"/>
    <property type="evidence" value="ECO:0007669"/>
    <property type="project" value="UniProtKB-KW"/>
</dbReference>
<keyword evidence="6" id="KW-1185">Reference proteome</keyword>
<reference evidence="5 6" key="1">
    <citation type="journal article" date="2007" name="Appl. Environ. Microbiol.">
        <title>Isolation of key methanogens for global methane emission from rice paddy fields: a novel isolate affiliated with the clone cluster rice cluster I.</title>
        <authorList>
            <person name="Sakai S."/>
            <person name="Imachi H."/>
            <person name="Sekiguchi Y."/>
            <person name="Ohashi A."/>
            <person name="Harada H."/>
            <person name="Kamagata Y."/>
        </authorList>
    </citation>
    <scope>NUCLEOTIDE SEQUENCE [LARGE SCALE GENOMIC DNA]</scope>
    <source>
        <strain evidence="6">DSM 17711 / JCM 13418 / NBRC 101707 / SANAE</strain>
    </source>
</reference>
<dbReference type="PANTHER" id="PTHR43464:SF19">
    <property type="entry name" value="UBIQUINONE BIOSYNTHESIS O-METHYLTRANSFERASE, MITOCHONDRIAL"/>
    <property type="match status" value="1"/>
</dbReference>
<dbReference type="EMBL" id="AP011532">
    <property type="protein sequence ID" value="BAI62321.1"/>
    <property type="molecule type" value="Genomic_DNA"/>
</dbReference>
<name>D1Z0U9_METPS</name>
<dbReference type="Gene3D" id="3.40.50.150">
    <property type="entry name" value="Vaccinia Virus protein VP39"/>
    <property type="match status" value="1"/>
</dbReference>
<dbReference type="InterPro" id="IPR041698">
    <property type="entry name" value="Methyltransf_25"/>
</dbReference>
<dbReference type="eggNOG" id="arCOG01791">
    <property type="taxonomic scope" value="Archaea"/>
</dbReference>
<keyword evidence="3" id="KW-0949">S-adenosyl-L-methionine</keyword>
<keyword evidence="1" id="KW-0489">Methyltransferase</keyword>
<dbReference type="SUPFAM" id="SSF53335">
    <property type="entry name" value="S-adenosyl-L-methionine-dependent methyltransferases"/>
    <property type="match status" value="1"/>
</dbReference>
<evidence type="ECO:0000259" key="4">
    <source>
        <dbReference type="Pfam" id="PF13649"/>
    </source>
</evidence>